<protein>
    <submittedName>
        <fullName evidence="2">Uncharacterized protein</fullName>
    </submittedName>
</protein>
<feature type="non-terminal residue" evidence="2">
    <location>
        <position position="41"/>
    </location>
</feature>
<comment type="caution">
    <text evidence="2">The sequence shown here is derived from an EMBL/GenBank/DDBJ whole genome shotgun (WGS) entry which is preliminary data.</text>
</comment>
<gene>
    <name evidence="2" type="ORF">S03H2_37183</name>
</gene>
<name>X1FQ40_9ZZZZ</name>
<feature type="compositionally biased region" description="Basic and acidic residues" evidence="1">
    <location>
        <begin position="16"/>
        <end position="27"/>
    </location>
</feature>
<proteinExistence type="predicted"/>
<evidence type="ECO:0000256" key="1">
    <source>
        <dbReference type="SAM" id="MobiDB-lite"/>
    </source>
</evidence>
<dbReference type="AlphaFoldDB" id="X1FQ40"/>
<accession>X1FQ40</accession>
<feature type="compositionally biased region" description="Basic residues" evidence="1">
    <location>
        <begin position="1"/>
        <end position="13"/>
    </location>
</feature>
<feature type="region of interest" description="Disordered" evidence="1">
    <location>
        <begin position="1"/>
        <end position="41"/>
    </location>
</feature>
<reference evidence="2" key="1">
    <citation type="journal article" date="2014" name="Front. Microbiol.">
        <title>High frequency of phylogenetically diverse reductive dehalogenase-homologous genes in deep subseafloor sedimentary metagenomes.</title>
        <authorList>
            <person name="Kawai M."/>
            <person name="Futagami T."/>
            <person name="Toyoda A."/>
            <person name="Takaki Y."/>
            <person name="Nishi S."/>
            <person name="Hori S."/>
            <person name="Arai W."/>
            <person name="Tsubouchi T."/>
            <person name="Morono Y."/>
            <person name="Uchiyama I."/>
            <person name="Ito T."/>
            <person name="Fujiyama A."/>
            <person name="Inagaki F."/>
            <person name="Takami H."/>
        </authorList>
    </citation>
    <scope>NUCLEOTIDE SEQUENCE</scope>
    <source>
        <strain evidence="2">Expedition CK06-06</strain>
    </source>
</reference>
<dbReference type="EMBL" id="BARU01022860">
    <property type="protein sequence ID" value="GAH47801.1"/>
    <property type="molecule type" value="Genomic_DNA"/>
</dbReference>
<sequence>MTKNVKKRLKGSYRAKTPEAKRRQAEGRKKRWSESSKTGNN</sequence>
<organism evidence="2">
    <name type="scientific">marine sediment metagenome</name>
    <dbReference type="NCBI Taxonomy" id="412755"/>
    <lineage>
        <taxon>unclassified sequences</taxon>
        <taxon>metagenomes</taxon>
        <taxon>ecological metagenomes</taxon>
    </lineage>
</organism>
<evidence type="ECO:0000313" key="2">
    <source>
        <dbReference type="EMBL" id="GAH47801.1"/>
    </source>
</evidence>